<dbReference type="GO" id="GO:0008449">
    <property type="term" value="F:N-acetylglucosamine-6-sulfatase activity"/>
    <property type="evidence" value="ECO:0007669"/>
    <property type="project" value="TreeGrafter"/>
</dbReference>
<name>A0AAD6GLX6_9EURO</name>
<dbReference type="Pfam" id="PF00884">
    <property type="entry name" value="Sulfatase"/>
    <property type="match status" value="1"/>
</dbReference>
<dbReference type="InterPro" id="IPR000917">
    <property type="entry name" value="Sulfatase_N"/>
</dbReference>
<dbReference type="InterPro" id="IPR024607">
    <property type="entry name" value="Sulfatase_CS"/>
</dbReference>
<accession>A0AAD6GLX6</accession>
<comment type="similarity">
    <text evidence="1">Belongs to the sulfatase family.</text>
</comment>
<feature type="domain" description="Sulfatase N-terminal" evidence="5">
    <location>
        <begin position="10"/>
        <end position="276"/>
    </location>
</feature>
<dbReference type="Proteomes" id="UP001216150">
    <property type="component" value="Unassembled WGS sequence"/>
</dbReference>
<comment type="caution">
    <text evidence="6">The sequence shown here is derived from an EMBL/GenBank/DDBJ whole genome shotgun (WGS) entry which is preliminary data.</text>
</comment>
<dbReference type="GO" id="GO:0005539">
    <property type="term" value="F:glycosaminoglycan binding"/>
    <property type="evidence" value="ECO:0007669"/>
    <property type="project" value="TreeGrafter"/>
</dbReference>
<dbReference type="EMBL" id="JAQJAC010000010">
    <property type="protein sequence ID" value="KAJ5569013.1"/>
    <property type="molecule type" value="Genomic_DNA"/>
</dbReference>
<evidence type="ECO:0000256" key="1">
    <source>
        <dbReference type="ARBA" id="ARBA00008779"/>
    </source>
</evidence>
<organism evidence="6 7">
    <name type="scientific">Penicillium hetheringtonii</name>
    <dbReference type="NCBI Taxonomy" id="911720"/>
    <lineage>
        <taxon>Eukaryota</taxon>
        <taxon>Fungi</taxon>
        <taxon>Dikarya</taxon>
        <taxon>Ascomycota</taxon>
        <taxon>Pezizomycotina</taxon>
        <taxon>Eurotiomycetes</taxon>
        <taxon>Eurotiomycetidae</taxon>
        <taxon>Eurotiales</taxon>
        <taxon>Aspergillaceae</taxon>
        <taxon>Penicillium</taxon>
    </lineage>
</organism>
<dbReference type="PROSITE" id="PS00523">
    <property type="entry name" value="SULFATASE_1"/>
    <property type="match status" value="1"/>
</dbReference>
<proteinExistence type="inferred from homology"/>
<keyword evidence="4" id="KW-0325">Glycoprotein</keyword>
<dbReference type="AlphaFoldDB" id="A0AAD6GLX6"/>
<dbReference type="SUPFAM" id="SSF53649">
    <property type="entry name" value="Alkaline phosphatase-like"/>
    <property type="match status" value="1"/>
</dbReference>
<dbReference type="Gene3D" id="3.40.720.10">
    <property type="entry name" value="Alkaline Phosphatase, subunit A"/>
    <property type="match status" value="1"/>
</dbReference>
<evidence type="ECO:0000256" key="2">
    <source>
        <dbReference type="ARBA" id="ARBA00022729"/>
    </source>
</evidence>
<keyword evidence="7" id="KW-1185">Reference proteome</keyword>
<evidence type="ECO:0000256" key="3">
    <source>
        <dbReference type="ARBA" id="ARBA00022801"/>
    </source>
</evidence>
<dbReference type="PANTHER" id="PTHR43108:SF8">
    <property type="entry name" value="SD21168P"/>
    <property type="match status" value="1"/>
</dbReference>
<evidence type="ECO:0000259" key="5">
    <source>
        <dbReference type="Pfam" id="PF00884"/>
    </source>
</evidence>
<keyword evidence="2" id="KW-0732">Signal</keyword>
<protein>
    <recommendedName>
        <fullName evidence="5">Sulfatase N-terminal domain-containing protein</fullName>
    </recommendedName>
</protein>
<sequence length="281" mass="31441">MTDEQDLIMDAIDYQPALQRYMQDEGVFFSRHFCSVSLCCPSRISLLTGQATHNTNVAALWLPGFVKSGLDERNLPVYLQPTGYDTYYTGKLINTNSTNKYNVPYFAGWNGSDYPGTYIHYNCIAQRNRGLPVSNPGICSTDPIAFKALGFLKEAASSNAPFSLGITPTGSHGEIIPGGSGVGFYAPVPAERHKQAKIPSTPFLILIQSQARLNETAVAYNDEFYRKRLQVLQAFHDLVDNDFDWLHDHLDILKNTYVIYTSDNGIHLRKHCLPSTKDLQH</sequence>
<gene>
    <name evidence="6" type="ORF">N7450_011499</name>
</gene>
<dbReference type="InterPro" id="IPR017850">
    <property type="entry name" value="Alkaline_phosphatase_core_sf"/>
</dbReference>
<keyword evidence="3" id="KW-0378">Hydrolase</keyword>
<evidence type="ECO:0000313" key="7">
    <source>
        <dbReference type="Proteomes" id="UP001216150"/>
    </source>
</evidence>
<dbReference type="PANTHER" id="PTHR43108">
    <property type="entry name" value="N-ACETYLGLUCOSAMINE-6-SULFATASE FAMILY MEMBER"/>
    <property type="match status" value="1"/>
</dbReference>
<evidence type="ECO:0000313" key="6">
    <source>
        <dbReference type="EMBL" id="KAJ5569013.1"/>
    </source>
</evidence>
<evidence type="ECO:0000256" key="4">
    <source>
        <dbReference type="ARBA" id="ARBA00023180"/>
    </source>
</evidence>
<reference evidence="6 7" key="1">
    <citation type="journal article" date="2023" name="IMA Fungus">
        <title>Comparative genomic study of the Penicillium genus elucidates a diverse pangenome and 15 lateral gene transfer events.</title>
        <authorList>
            <person name="Petersen C."/>
            <person name="Sorensen T."/>
            <person name="Nielsen M.R."/>
            <person name="Sondergaard T.E."/>
            <person name="Sorensen J.L."/>
            <person name="Fitzpatrick D.A."/>
            <person name="Frisvad J.C."/>
            <person name="Nielsen K.L."/>
        </authorList>
    </citation>
    <scope>NUCLEOTIDE SEQUENCE [LARGE SCALE GENOMIC DNA]</scope>
    <source>
        <strain evidence="6 7">IBT 29057</strain>
    </source>
</reference>